<keyword evidence="2" id="KW-1185">Reference proteome</keyword>
<organism evidence="1 2">
    <name type="scientific">Papaver somniferum</name>
    <name type="common">Opium poppy</name>
    <dbReference type="NCBI Taxonomy" id="3469"/>
    <lineage>
        <taxon>Eukaryota</taxon>
        <taxon>Viridiplantae</taxon>
        <taxon>Streptophyta</taxon>
        <taxon>Embryophyta</taxon>
        <taxon>Tracheophyta</taxon>
        <taxon>Spermatophyta</taxon>
        <taxon>Magnoliopsida</taxon>
        <taxon>Ranunculales</taxon>
        <taxon>Papaveraceae</taxon>
        <taxon>Papaveroideae</taxon>
        <taxon>Papaver</taxon>
    </lineage>
</organism>
<dbReference type="EMBL" id="CM010717">
    <property type="protein sequence ID" value="RZC53315.1"/>
    <property type="molecule type" value="Genomic_DNA"/>
</dbReference>
<proteinExistence type="predicted"/>
<sequence length="68" mass="7506">MHSLNQIAWKVVSSNPTKIGIDIPHNVLFFADSVCQVTSMHNLDDDSSILKEKLPVGKITGLKFLITV</sequence>
<evidence type="ECO:0000313" key="2">
    <source>
        <dbReference type="Proteomes" id="UP000316621"/>
    </source>
</evidence>
<dbReference type="Proteomes" id="UP000316621">
    <property type="component" value="Chromosome 3"/>
</dbReference>
<evidence type="ECO:0000313" key="1">
    <source>
        <dbReference type="EMBL" id="RZC53315.1"/>
    </source>
</evidence>
<protein>
    <submittedName>
        <fullName evidence="1">Uncharacterized protein</fullName>
    </submittedName>
</protein>
<reference evidence="1 2" key="1">
    <citation type="journal article" date="2018" name="Science">
        <title>The opium poppy genome and morphinan production.</title>
        <authorList>
            <person name="Guo L."/>
            <person name="Winzer T."/>
            <person name="Yang X."/>
            <person name="Li Y."/>
            <person name="Ning Z."/>
            <person name="He Z."/>
            <person name="Teodor R."/>
            <person name="Lu Y."/>
            <person name="Bowser T.A."/>
            <person name="Graham I.A."/>
            <person name="Ye K."/>
        </authorList>
    </citation>
    <scope>NUCLEOTIDE SEQUENCE [LARGE SCALE GENOMIC DNA]</scope>
    <source>
        <strain evidence="2">cv. HN1</strain>
        <tissue evidence="1">Leaves</tissue>
    </source>
</reference>
<accession>A0A4Y7J0Y2</accession>
<gene>
    <name evidence="1" type="ORF">C5167_012173</name>
</gene>
<dbReference type="Gramene" id="RZC53315">
    <property type="protein sequence ID" value="RZC53315"/>
    <property type="gene ID" value="C5167_012173"/>
</dbReference>
<dbReference type="AlphaFoldDB" id="A0A4Y7J0Y2"/>
<name>A0A4Y7J0Y2_PAPSO</name>